<comment type="caution">
    <text evidence="1">The sequence shown here is derived from an EMBL/GenBank/DDBJ whole genome shotgun (WGS) entry which is preliminary data.</text>
</comment>
<organism evidence="1 2">
    <name type="scientific">Rhamnella rubrinervis</name>
    <dbReference type="NCBI Taxonomy" id="2594499"/>
    <lineage>
        <taxon>Eukaryota</taxon>
        <taxon>Viridiplantae</taxon>
        <taxon>Streptophyta</taxon>
        <taxon>Embryophyta</taxon>
        <taxon>Tracheophyta</taxon>
        <taxon>Spermatophyta</taxon>
        <taxon>Magnoliopsida</taxon>
        <taxon>eudicotyledons</taxon>
        <taxon>Gunneridae</taxon>
        <taxon>Pentapetalae</taxon>
        <taxon>rosids</taxon>
        <taxon>fabids</taxon>
        <taxon>Rosales</taxon>
        <taxon>Rhamnaceae</taxon>
        <taxon>rhamnoid group</taxon>
        <taxon>Rhamneae</taxon>
        <taxon>Rhamnella</taxon>
    </lineage>
</organism>
<name>A0A8K0GIY6_9ROSA</name>
<dbReference type="EMBL" id="VOIH02000012">
    <property type="protein sequence ID" value="KAF3430977.1"/>
    <property type="molecule type" value="Genomic_DNA"/>
</dbReference>
<dbReference type="Pfam" id="PF06880">
    <property type="entry name" value="DUF1262"/>
    <property type="match status" value="1"/>
</dbReference>
<protein>
    <recommendedName>
        <fullName evidence="3">Insecticidal crystal toxin domain-containing protein</fullName>
    </recommendedName>
</protein>
<dbReference type="PANTHER" id="PTHR31050">
    <property type="entry name" value="OS08G0413200 PROTEIN"/>
    <property type="match status" value="1"/>
</dbReference>
<keyword evidence="2" id="KW-1185">Reference proteome</keyword>
<dbReference type="PANTHER" id="PTHR31050:SF14">
    <property type="entry name" value="DUF1618 DOMAIN-CONTAINING PROTEIN"/>
    <property type="match status" value="1"/>
</dbReference>
<gene>
    <name evidence="1" type="ORF">FNV43_RR25707</name>
</gene>
<accession>A0A8K0GIY6</accession>
<dbReference type="InterPro" id="IPR010683">
    <property type="entry name" value="DUF1262"/>
</dbReference>
<evidence type="ECO:0008006" key="3">
    <source>
        <dbReference type="Google" id="ProtNLM"/>
    </source>
</evidence>
<proteinExistence type="predicted"/>
<dbReference type="AlphaFoldDB" id="A0A8K0GIY6"/>
<evidence type="ECO:0000313" key="2">
    <source>
        <dbReference type="Proteomes" id="UP000796880"/>
    </source>
</evidence>
<sequence>MYVTRPMSMYKKYPSALSLPPPEGPNSGILVIQDEAAEPRWFFGLFRGHHLRELPFPQNKEIKLRYASGTQDNRHVEHFYAAFIPVLDQPLSSNRYYAIKSRGGHKGEAYTCSTEEDLQTCCFCTFAPNMDPKPLHPKNIYQQFEVHQKGRLTQIGGFVAESIAPDGFPPKFLGRKGWEIYTSSSSSYDFQLGEAPGLDTALRSRLPELNFPLAYRTSDPVVVGKWYIPFMFIKEAWSRPKDQMSLSMYYEMTLEQRWEKIYTCEQSKLIEGHNAVVVDVPVERQVVAIGGRESGGEVHAEGDVVNGLVWYKEDQGSQVGLSLVIVERMEWEEKTVGWVHGGKEREVRVNKVEEFGGKKSEWREFGCYVLVETFVLKRVDGSLVLTCDFRHTHQIRSRWE</sequence>
<dbReference type="OrthoDB" id="647907at2759"/>
<evidence type="ECO:0000313" key="1">
    <source>
        <dbReference type="EMBL" id="KAF3430977.1"/>
    </source>
</evidence>
<reference evidence="1" key="1">
    <citation type="submission" date="2020-03" db="EMBL/GenBank/DDBJ databases">
        <title>A high-quality chromosome-level genome assembly of a woody plant with both climbing and erect habits, Rhamnella rubrinervis.</title>
        <authorList>
            <person name="Lu Z."/>
            <person name="Yang Y."/>
            <person name="Zhu X."/>
            <person name="Sun Y."/>
        </authorList>
    </citation>
    <scope>NUCLEOTIDE SEQUENCE</scope>
    <source>
        <strain evidence="1">BYM</strain>
        <tissue evidence="1">Leaf</tissue>
    </source>
</reference>
<dbReference type="Proteomes" id="UP000796880">
    <property type="component" value="Unassembled WGS sequence"/>
</dbReference>